<keyword evidence="3" id="KW-1185">Reference proteome</keyword>
<dbReference type="Proteomes" id="UP000195807">
    <property type="component" value="Plasmid pCME4A9I"/>
</dbReference>
<feature type="domain" description="SEFIR" evidence="1">
    <location>
        <begin position="4"/>
        <end position="136"/>
    </location>
</feature>
<accession>A0A1Z1FFZ1</accession>
<evidence type="ECO:0000259" key="1">
    <source>
        <dbReference type="PROSITE" id="PS51534"/>
    </source>
</evidence>
<dbReference type="Pfam" id="PF13676">
    <property type="entry name" value="TIR_2"/>
    <property type="match status" value="1"/>
</dbReference>
<dbReference type="InterPro" id="IPR000157">
    <property type="entry name" value="TIR_dom"/>
</dbReference>
<sequence length="317" mass="35017">MQEAPRLFISYSHDDQAHKDWVLMLATRLVANGVDVLLDQWDMRLGSDLPRFMENGLTGADRVLVVCSTTYADKANRGQGDVGYEKMILTGQLMRDVTADRIIPVIRNNASTDVLPTFLLSRLYVDFRADETFEGRYAELLRDIHNQPVAPRPALGPNPFAQTAPEIEPRLPFSPERYVSPALAGSVTFDYSNNNGRFAVGAGDMLFETAWSRGGATSIHAYTNAPSIRTVALALGVGDIAQIVDASIYDTSSRVRSPHIGEIAVWRNTAGYYLATKVERLQSRGHGAPSDEVTFSYVIAPHKEKSFRSGHEGEQNQ</sequence>
<protein>
    <recommendedName>
        <fullName evidence="1">SEFIR domain-containing protein</fullName>
    </recommendedName>
</protein>
<geneLocation type="plasmid" evidence="3">
    <name>pcme4a9i</name>
</geneLocation>
<dbReference type="GO" id="GO:0007165">
    <property type="term" value="P:signal transduction"/>
    <property type="evidence" value="ECO:0007669"/>
    <property type="project" value="InterPro"/>
</dbReference>
<proteinExistence type="predicted"/>
<dbReference type="EMBL" id="CP019603">
    <property type="protein sequence ID" value="ARU17721.1"/>
    <property type="molecule type" value="Genomic_DNA"/>
</dbReference>
<evidence type="ECO:0000313" key="2">
    <source>
        <dbReference type="EMBL" id="ARU17721.1"/>
    </source>
</evidence>
<keyword evidence="2" id="KW-0614">Plasmid</keyword>
<dbReference type="STRING" id="450378.GCA_001661675_03060"/>
<dbReference type="Gene3D" id="3.40.50.10140">
    <property type="entry name" value="Toll/interleukin-1 receptor homology (TIR) domain"/>
    <property type="match status" value="1"/>
</dbReference>
<dbReference type="AlphaFoldDB" id="A0A1Z1FFZ1"/>
<dbReference type="PROSITE" id="PS51534">
    <property type="entry name" value="SEFIR"/>
    <property type="match status" value="1"/>
</dbReference>
<evidence type="ECO:0000313" key="3">
    <source>
        <dbReference type="Proteomes" id="UP000195807"/>
    </source>
</evidence>
<dbReference type="OrthoDB" id="4774809at2"/>
<name>A0A1Z1FFZ1_9SPHN</name>
<dbReference type="KEGG" id="cman:A9D14_15225"/>
<dbReference type="SUPFAM" id="SSF52200">
    <property type="entry name" value="Toll/Interleukin receptor TIR domain"/>
    <property type="match status" value="1"/>
</dbReference>
<gene>
    <name evidence="2" type="ORF">A9D14_15225</name>
</gene>
<dbReference type="InterPro" id="IPR035897">
    <property type="entry name" value="Toll_tir_struct_dom_sf"/>
</dbReference>
<organism evidence="2 3">
    <name type="scientific">Croceicoccus marinus</name>
    <dbReference type="NCBI Taxonomy" id="450378"/>
    <lineage>
        <taxon>Bacteria</taxon>
        <taxon>Pseudomonadati</taxon>
        <taxon>Pseudomonadota</taxon>
        <taxon>Alphaproteobacteria</taxon>
        <taxon>Sphingomonadales</taxon>
        <taxon>Erythrobacteraceae</taxon>
        <taxon>Croceicoccus</taxon>
    </lineage>
</organism>
<reference evidence="2 3" key="1">
    <citation type="submission" date="2017-01" db="EMBL/GenBank/DDBJ databases">
        <title>Complete genome sequence of esterase-producing bacterium Croceicoccus marinus E4A9.</title>
        <authorList>
            <person name="Wu Y.-H."/>
            <person name="Cheng H."/>
            <person name="Xu L."/>
            <person name="Huo Y.-Y."/>
            <person name="Wang C.-S."/>
            <person name="Xu X.-W."/>
        </authorList>
    </citation>
    <scope>NUCLEOTIDE SEQUENCE [LARGE SCALE GENOMIC DNA]</scope>
    <source>
        <strain evidence="2 3">E4A9</strain>
        <plasmid evidence="3">Plasmid pcme4a9i</plasmid>
    </source>
</reference>
<dbReference type="InterPro" id="IPR013568">
    <property type="entry name" value="SEFIR_dom"/>
</dbReference>